<evidence type="ECO:0000313" key="2">
    <source>
        <dbReference type="Proteomes" id="UP000683925"/>
    </source>
</evidence>
<organism evidence="1 2">
    <name type="scientific">Paramecium octaurelia</name>
    <dbReference type="NCBI Taxonomy" id="43137"/>
    <lineage>
        <taxon>Eukaryota</taxon>
        <taxon>Sar</taxon>
        <taxon>Alveolata</taxon>
        <taxon>Ciliophora</taxon>
        <taxon>Intramacronucleata</taxon>
        <taxon>Oligohymenophorea</taxon>
        <taxon>Peniculida</taxon>
        <taxon>Parameciidae</taxon>
        <taxon>Paramecium</taxon>
    </lineage>
</organism>
<evidence type="ECO:0000313" key="1">
    <source>
        <dbReference type="EMBL" id="CAD8201579.1"/>
    </source>
</evidence>
<reference evidence="1" key="1">
    <citation type="submission" date="2021-01" db="EMBL/GenBank/DDBJ databases">
        <authorList>
            <consortium name="Genoscope - CEA"/>
            <person name="William W."/>
        </authorList>
    </citation>
    <scope>NUCLEOTIDE SEQUENCE</scope>
</reference>
<dbReference type="Proteomes" id="UP000683925">
    <property type="component" value="Unassembled WGS sequence"/>
</dbReference>
<dbReference type="EMBL" id="CAJJDP010000125">
    <property type="protein sequence ID" value="CAD8201579.1"/>
    <property type="molecule type" value="Genomic_DNA"/>
</dbReference>
<name>A0A8S1XL15_PAROT</name>
<protein>
    <submittedName>
        <fullName evidence="1">Uncharacterized protein</fullName>
    </submittedName>
</protein>
<gene>
    <name evidence="1" type="ORF">POCTA_138.1.T1250030</name>
</gene>
<sequence length="36" mass="4426">MNERFSQPLYYKIEAVMINLINSLVDDEIKRTRRRL</sequence>
<keyword evidence="2" id="KW-1185">Reference proteome</keyword>
<accession>A0A8S1XL15</accession>
<dbReference type="AlphaFoldDB" id="A0A8S1XL15"/>
<proteinExistence type="predicted"/>
<comment type="caution">
    <text evidence="1">The sequence shown here is derived from an EMBL/GenBank/DDBJ whole genome shotgun (WGS) entry which is preliminary data.</text>
</comment>